<keyword evidence="5" id="KW-1185">Reference proteome</keyword>
<dbReference type="OrthoDB" id="4322031at2"/>
<dbReference type="InterPro" id="IPR000182">
    <property type="entry name" value="GNAT_dom"/>
</dbReference>
<protein>
    <submittedName>
        <fullName evidence="4">Acetyltransferase (GNAT) family protein</fullName>
    </submittedName>
</protein>
<feature type="domain" description="N-acetyltransferase" evidence="3">
    <location>
        <begin position="3"/>
        <end position="152"/>
    </location>
</feature>
<evidence type="ECO:0000256" key="2">
    <source>
        <dbReference type="ARBA" id="ARBA00023315"/>
    </source>
</evidence>
<evidence type="ECO:0000259" key="3">
    <source>
        <dbReference type="PROSITE" id="PS51186"/>
    </source>
</evidence>
<comment type="caution">
    <text evidence="4">The sequence shown here is derived from an EMBL/GenBank/DDBJ whole genome shotgun (WGS) entry which is preliminary data.</text>
</comment>
<evidence type="ECO:0000313" key="5">
    <source>
        <dbReference type="Proteomes" id="UP000239203"/>
    </source>
</evidence>
<dbReference type="AlphaFoldDB" id="A0A2S6GQ86"/>
<name>A0A2S6GQ86_9PSEU</name>
<evidence type="ECO:0000256" key="1">
    <source>
        <dbReference type="ARBA" id="ARBA00022679"/>
    </source>
</evidence>
<dbReference type="Gene3D" id="3.40.630.30">
    <property type="match status" value="1"/>
</dbReference>
<dbReference type="SUPFAM" id="SSF55729">
    <property type="entry name" value="Acyl-CoA N-acyltransferases (Nat)"/>
    <property type="match status" value="1"/>
</dbReference>
<dbReference type="InterPro" id="IPR016181">
    <property type="entry name" value="Acyl_CoA_acyltransferase"/>
</dbReference>
<gene>
    <name evidence="4" type="ORF">CLV40_10742</name>
</gene>
<dbReference type="PANTHER" id="PTHR43877">
    <property type="entry name" value="AMINOALKYLPHOSPHONATE N-ACETYLTRANSFERASE-RELATED-RELATED"/>
    <property type="match status" value="1"/>
</dbReference>
<dbReference type="InterPro" id="IPR050832">
    <property type="entry name" value="Bact_Acetyltransf"/>
</dbReference>
<dbReference type="GO" id="GO:0016747">
    <property type="term" value="F:acyltransferase activity, transferring groups other than amino-acyl groups"/>
    <property type="evidence" value="ECO:0007669"/>
    <property type="project" value="InterPro"/>
</dbReference>
<sequence>MTIRVAPLTAADVGEALTVQRAAYVTEAQRYTQPFIPPLVETVEQFRADLAVAVGAWSGTRLVGSVRGRVDGTRMEIARFSVAPDQQGTGVGRALLAAVEAAAPPEVDTFWLITGADSHDNQRLYRKAGYEPSGDHVDKVGIRLVVMAKPRRA</sequence>
<dbReference type="RefSeq" id="WP_104479504.1">
    <property type="nucleotide sequence ID" value="NZ_CP154825.1"/>
</dbReference>
<dbReference type="Proteomes" id="UP000239203">
    <property type="component" value="Unassembled WGS sequence"/>
</dbReference>
<proteinExistence type="predicted"/>
<keyword evidence="1 4" id="KW-0808">Transferase</keyword>
<keyword evidence="2" id="KW-0012">Acyltransferase</keyword>
<organism evidence="4 5">
    <name type="scientific">Actinokineospora auranticolor</name>
    <dbReference type="NCBI Taxonomy" id="155976"/>
    <lineage>
        <taxon>Bacteria</taxon>
        <taxon>Bacillati</taxon>
        <taxon>Actinomycetota</taxon>
        <taxon>Actinomycetes</taxon>
        <taxon>Pseudonocardiales</taxon>
        <taxon>Pseudonocardiaceae</taxon>
        <taxon>Actinokineospora</taxon>
    </lineage>
</organism>
<dbReference type="Pfam" id="PF13673">
    <property type="entry name" value="Acetyltransf_10"/>
    <property type="match status" value="1"/>
</dbReference>
<dbReference type="PANTHER" id="PTHR43877:SF2">
    <property type="entry name" value="AMINOALKYLPHOSPHONATE N-ACETYLTRANSFERASE-RELATED"/>
    <property type="match status" value="1"/>
</dbReference>
<reference evidence="4 5" key="1">
    <citation type="submission" date="2018-02" db="EMBL/GenBank/DDBJ databases">
        <title>Genomic Encyclopedia of Archaeal and Bacterial Type Strains, Phase II (KMG-II): from individual species to whole genera.</title>
        <authorList>
            <person name="Goeker M."/>
        </authorList>
    </citation>
    <scope>NUCLEOTIDE SEQUENCE [LARGE SCALE GENOMIC DNA]</scope>
    <source>
        <strain evidence="4 5">YU 961-1</strain>
    </source>
</reference>
<evidence type="ECO:0000313" key="4">
    <source>
        <dbReference type="EMBL" id="PPK67379.1"/>
    </source>
</evidence>
<dbReference type="PROSITE" id="PS51186">
    <property type="entry name" value="GNAT"/>
    <property type="match status" value="1"/>
</dbReference>
<dbReference type="EMBL" id="PTIX01000007">
    <property type="protein sequence ID" value="PPK67379.1"/>
    <property type="molecule type" value="Genomic_DNA"/>
</dbReference>
<accession>A0A2S6GQ86</accession>